<keyword evidence="1" id="KW-0472">Membrane</keyword>
<dbReference type="RefSeq" id="WP_151132080.1">
    <property type="nucleotide sequence ID" value="NZ_CP043311.1"/>
</dbReference>
<keyword evidence="1" id="KW-0812">Transmembrane</keyword>
<keyword evidence="3" id="KW-1185">Reference proteome</keyword>
<dbReference type="EMBL" id="CP043311">
    <property type="protein sequence ID" value="QEY61533.1"/>
    <property type="molecule type" value="Genomic_DNA"/>
</dbReference>
<proteinExistence type="predicted"/>
<reference evidence="2 3" key="1">
    <citation type="submission" date="2019-08" db="EMBL/GenBank/DDBJ databases">
        <title>Whole-genome Sequencing of e-waste polymer degrading bacterium Pseudomonas sp. strain PE08.</title>
        <authorList>
            <person name="Kirdat K."/>
            <person name="Debbarma P."/>
            <person name="Narawade N."/>
            <person name="Suyal D."/>
            <person name="Thorat V."/>
            <person name="Shouche Y."/>
            <person name="Goel R."/>
            <person name="Yadav A."/>
        </authorList>
    </citation>
    <scope>NUCLEOTIDE SEQUENCE [LARGE SCALE GENOMIC DNA]</scope>
    <source>
        <strain evidence="2 3">PE08</strain>
    </source>
</reference>
<name>A0A5J6QGQ1_9GAMM</name>
<dbReference type="KEGG" id="plal:FXN65_05495"/>
<accession>A0A5J6QGQ1</accession>
<dbReference type="Proteomes" id="UP000327179">
    <property type="component" value="Chromosome"/>
</dbReference>
<feature type="transmembrane region" description="Helical" evidence="1">
    <location>
        <begin position="27"/>
        <end position="43"/>
    </location>
</feature>
<evidence type="ECO:0000256" key="1">
    <source>
        <dbReference type="SAM" id="Phobius"/>
    </source>
</evidence>
<protein>
    <submittedName>
        <fullName evidence="2">Multidrug transporter</fullName>
    </submittedName>
</protein>
<dbReference type="AlphaFoldDB" id="A0A5J6QGQ1"/>
<sequence>MLIGAVLFLTWLILLLRYPAKALPLSLAAVLGVALIALWVLWEERGTERRFSRLDIQLSYAPQSCPADRPLSIRVRNGGDAVLRDFAWQVEAFRPGDTINLAQPSYERPRYLGPSELQPGAQWQDCLALPPIRQGYRAQSLEFRAANLRGTFVD</sequence>
<organism evidence="2 3">
    <name type="scientific">Metapseudomonas lalkuanensis</name>
    <dbReference type="NCBI Taxonomy" id="2604832"/>
    <lineage>
        <taxon>Bacteria</taxon>
        <taxon>Pseudomonadati</taxon>
        <taxon>Pseudomonadota</taxon>
        <taxon>Gammaproteobacteria</taxon>
        <taxon>Pseudomonadales</taxon>
        <taxon>Pseudomonadaceae</taxon>
        <taxon>Metapseudomonas</taxon>
    </lineage>
</organism>
<evidence type="ECO:0000313" key="2">
    <source>
        <dbReference type="EMBL" id="QEY61533.1"/>
    </source>
</evidence>
<gene>
    <name evidence="2" type="ORF">FXN65_05495</name>
</gene>
<keyword evidence="1" id="KW-1133">Transmembrane helix</keyword>
<evidence type="ECO:0000313" key="3">
    <source>
        <dbReference type="Proteomes" id="UP000327179"/>
    </source>
</evidence>